<proteinExistence type="predicted"/>
<keyword evidence="2" id="KW-0407">Ion channel</keyword>
<dbReference type="GO" id="GO:0034220">
    <property type="term" value="P:monoatomic ion transmembrane transport"/>
    <property type="evidence" value="ECO:0007669"/>
    <property type="project" value="UniProtKB-KW"/>
</dbReference>
<protein>
    <submittedName>
        <fullName evidence="2">U-actitoxin-Abu Potassium channel toxin type 1 Abutx</fullName>
    </submittedName>
</protein>
<name>A0A3P8MJW0_9CNID</name>
<gene>
    <name evidence="2" type="primary">U-actitoxin-Abu</name>
</gene>
<dbReference type="EMBL" id="KY176771">
    <property type="protein sequence ID" value="ATY39991.1"/>
    <property type="molecule type" value="Genomic_DNA"/>
</dbReference>
<feature type="signal peptide" evidence="1">
    <location>
        <begin position="1"/>
        <end position="20"/>
    </location>
</feature>
<evidence type="ECO:0000256" key="1">
    <source>
        <dbReference type="SAM" id="SignalP"/>
    </source>
</evidence>
<accession>A0A3P8MJW0</accession>
<organism evidence="2">
    <name type="scientific">Anthopleura buddemeieri</name>
    <dbReference type="NCBI Taxonomy" id="1566020"/>
    <lineage>
        <taxon>Eukaryota</taxon>
        <taxon>Metazoa</taxon>
        <taxon>Cnidaria</taxon>
        <taxon>Anthozoa</taxon>
        <taxon>Hexacorallia</taxon>
        <taxon>Actiniaria</taxon>
        <taxon>Actiniidae</taxon>
        <taxon>Anthopleura</taxon>
    </lineage>
</organism>
<sequence>MSRIAILLFVACILVAGIAAKSTANFKKNAIADLFKERRANFKRKPAVSACVNLQDNYFCQQLALQGACIQIPQMQSQCASACNSC</sequence>
<evidence type="ECO:0000313" key="2">
    <source>
        <dbReference type="EMBL" id="ATY39991.1"/>
    </source>
</evidence>
<reference evidence="2" key="1">
    <citation type="submission" date="2016-11" db="EMBL/GenBank/DDBJ databases">
        <title>Toxin and toxin-like genes show dynamic gene family evolution and expression patterns in phylum Cnidaria.</title>
        <authorList>
            <person name="Surm J.M."/>
            <person name="Smith H."/>
            <person name="van der Burg C.A."/>
            <person name="Stewart Z."/>
            <person name="Prentis P.J."/>
            <person name="Pavasovic A."/>
        </authorList>
    </citation>
    <scope>NUCLEOTIDE SEQUENCE</scope>
</reference>
<feature type="chain" id="PRO_5018065547" evidence="1">
    <location>
        <begin position="21"/>
        <end position="86"/>
    </location>
</feature>
<keyword evidence="2" id="KW-0406">Ion transport</keyword>
<keyword evidence="2" id="KW-0813">Transport</keyword>
<keyword evidence="1" id="KW-0732">Signal</keyword>
<dbReference type="AlphaFoldDB" id="A0A3P8MJW0"/>